<evidence type="ECO:0000256" key="1">
    <source>
        <dbReference type="PIRSR" id="PIRSR613078-1"/>
    </source>
</evidence>
<dbReference type="Gene3D" id="3.40.50.1240">
    <property type="entry name" value="Phosphoglycerate mutase-like"/>
    <property type="match status" value="1"/>
</dbReference>
<dbReference type="EMBL" id="CAIZ01000126">
    <property type="protein sequence ID" value="CCH70382.1"/>
    <property type="molecule type" value="Genomic_DNA"/>
</dbReference>
<dbReference type="SUPFAM" id="SSF53254">
    <property type="entry name" value="Phosphoglycerate mutase-like"/>
    <property type="match status" value="1"/>
</dbReference>
<feature type="binding site" evidence="2">
    <location>
        <position position="59"/>
    </location>
    <ligand>
        <name>substrate</name>
    </ligand>
</feature>
<dbReference type="GO" id="GO:0016791">
    <property type="term" value="F:phosphatase activity"/>
    <property type="evidence" value="ECO:0007669"/>
    <property type="project" value="TreeGrafter"/>
</dbReference>
<gene>
    <name evidence="4" type="ORF">BN10_560075</name>
</gene>
<feature type="region of interest" description="Disordered" evidence="3">
    <location>
        <begin position="211"/>
        <end position="240"/>
    </location>
</feature>
<dbReference type="SMART" id="SM00855">
    <property type="entry name" value="PGAM"/>
    <property type="match status" value="1"/>
</dbReference>
<dbReference type="HOGENOM" id="CLU_033323_8_0_11"/>
<dbReference type="InterPro" id="IPR029033">
    <property type="entry name" value="His_PPase_superfam"/>
</dbReference>
<name>N0E0G2_9MICO</name>
<proteinExistence type="predicted"/>
<dbReference type="InterPro" id="IPR022492">
    <property type="entry name" value="Phosphomutase_MSMEG4193_put"/>
</dbReference>
<dbReference type="Proteomes" id="UP000013167">
    <property type="component" value="Unassembled WGS sequence"/>
</dbReference>
<dbReference type="Pfam" id="PF00300">
    <property type="entry name" value="His_Phos_1"/>
    <property type="match status" value="1"/>
</dbReference>
<comment type="caution">
    <text evidence="4">The sequence shown here is derived from an EMBL/GenBank/DDBJ whole genome shotgun (WGS) entry which is preliminary data.</text>
</comment>
<dbReference type="eggNOG" id="COG0406">
    <property type="taxonomic scope" value="Bacteria"/>
</dbReference>
<feature type="active site" description="Proton donor/acceptor" evidence="1">
    <location>
        <position position="83"/>
    </location>
</feature>
<dbReference type="PANTHER" id="PTHR48100:SF2">
    <property type="entry name" value="CONSERVED PROTEIN"/>
    <property type="match status" value="1"/>
</dbReference>
<reference evidence="4 5" key="1">
    <citation type="journal article" date="2013" name="ISME J.">
        <title>A metabolic model for members of the genus Tetrasphaera involved in enhanced biological phosphorus removal.</title>
        <authorList>
            <person name="Kristiansen R."/>
            <person name="Nguyen H.T.T."/>
            <person name="Saunders A.M."/>
            <person name="Nielsen J.L."/>
            <person name="Wimmer R."/>
            <person name="Le V.Q."/>
            <person name="McIlroy S.J."/>
            <person name="Petrovski S."/>
            <person name="Seviour R.J."/>
            <person name="Calteau A."/>
            <person name="Nielsen K.L."/>
            <person name="Nielsen P.H."/>
        </authorList>
    </citation>
    <scope>NUCLEOTIDE SEQUENCE [LARGE SCALE GENOMIC DNA]</scope>
    <source>
        <strain evidence="4 5">Lp2</strain>
    </source>
</reference>
<evidence type="ECO:0000256" key="3">
    <source>
        <dbReference type="SAM" id="MobiDB-lite"/>
    </source>
</evidence>
<evidence type="ECO:0000313" key="5">
    <source>
        <dbReference type="Proteomes" id="UP000013167"/>
    </source>
</evidence>
<dbReference type="STRING" id="1193181.BN10_560075"/>
<dbReference type="GO" id="GO:0005737">
    <property type="term" value="C:cytoplasm"/>
    <property type="evidence" value="ECO:0007669"/>
    <property type="project" value="TreeGrafter"/>
</dbReference>
<dbReference type="NCBIfam" id="TIGR03848">
    <property type="entry name" value="MSMEG_4193"/>
    <property type="match status" value="1"/>
</dbReference>
<dbReference type="RefSeq" id="WP_010850231.1">
    <property type="nucleotide sequence ID" value="NZ_HF570956.1"/>
</dbReference>
<evidence type="ECO:0000313" key="4">
    <source>
        <dbReference type="EMBL" id="CCH70382.1"/>
    </source>
</evidence>
<evidence type="ECO:0000256" key="2">
    <source>
        <dbReference type="PIRSR" id="PIRSR613078-2"/>
    </source>
</evidence>
<protein>
    <submittedName>
        <fullName evidence="4">Putative mutase</fullName>
    </submittedName>
</protein>
<accession>N0E0G2</accession>
<organism evidence="4 5">
    <name type="scientific">Phycicoccus elongatus Lp2</name>
    <dbReference type="NCBI Taxonomy" id="1193181"/>
    <lineage>
        <taxon>Bacteria</taxon>
        <taxon>Bacillati</taxon>
        <taxon>Actinomycetota</taxon>
        <taxon>Actinomycetes</taxon>
        <taxon>Micrococcales</taxon>
        <taxon>Intrasporangiaceae</taxon>
        <taxon>Phycicoccus</taxon>
    </lineage>
</organism>
<dbReference type="AlphaFoldDB" id="N0E0G2"/>
<dbReference type="InterPro" id="IPR013078">
    <property type="entry name" value="His_Pase_superF_clade-1"/>
</dbReference>
<dbReference type="CDD" id="cd07067">
    <property type="entry name" value="HP_PGM_like"/>
    <property type="match status" value="1"/>
</dbReference>
<dbReference type="PANTHER" id="PTHR48100">
    <property type="entry name" value="BROAD-SPECIFICITY PHOSPHATASE YOR283W-RELATED"/>
    <property type="match status" value="1"/>
</dbReference>
<dbReference type="InterPro" id="IPR050275">
    <property type="entry name" value="PGM_Phosphatase"/>
</dbReference>
<sequence>MAVCLLVRHGHSSANADGVLAGWTPGVALTDRGVAQAAAVAADLAGLPVTRIVSSPLDRCRDTAGPLAAALGLPIETDDDLGECHYGGWTGGRLADLAKDPLWRVVQDDPASARFPDSAAYRAESLAQMAARVVNAVRRLDDEVTAEHGTDAVWVAVSHGDPIKSVLADAAGAGLAGLQRIHVDPGSVSVIRRTDGRSLVVTTNRRAASLSESLGSLEQARGRPGDAPVGGGSGSAASGE</sequence>
<feature type="active site" description="Tele-phosphohistidine intermediate" evidence="1">
    <location>
        <position position="9"/>
    </location>
</feature>
<feature type="binding site" evidence="2">
    <location>
        <begin position="83"/>
        <end position="86"/>
    </location>
    <ligand>
        <name>substrate</name>
    </ligand>
</feature>
<feature type="binding site" evidence="2">
    <location>
        <begin position="8"/>
        <end position="15"/>
    </location>
    <ligand>
        <name>substrate</name>
    </ligand>
</feature>
<keyword evidence="5" id="KW-1185">Reference proteome</keyword>